<evidence type="ECO:0008006" key="4">
    <source>
        <dbReference type="Google" id="ProtNLM"/>
    </source>
</evidence>
<comment type="caution">
    <text evidence="2">The sequence shown here is derived from an EMBL/GenBank/DDBJ whole genome shotgun (WGS) entry which is preliminary data.</text>
</comment>
<protein>
    <recommendedName>
        <fullName evidence="4">BTB domain-containing protein</fullName>
    </recommendedName>
</protein>
<evidence type="ECO:0000313" key="2">
    <source>
        <dbReference type="EMBL" id="KAK8050143.1"/>
    </source>
</evidence>
<keyword evidence="3" id="KW-1185">Reference proteome</keyword>
<feature type="compositionally biased region" description="Polar residues" evidence="1">
    <location>
        <begin position="192"/>
        <end position="205"/>
    </location>
</feature>
<feature type="region of interest" description="Disordered" evidence="1">
    <location>
        <begin position="185"/>
        <end position="226"/>
    </location>
</feature>
<dbReference type="RefSeq" id="XP_066712392.1">
    <property type="nucleotide sequence ID" value="XM_066863282.1"/>
</dbReference>
<dbReference type="GeneID" id="92096345"/>
<dbReference type="Proteomes" id="UP001480595">
    <property type="component" value="Unassembled WGS sequence"/>
</dbReference>
<reference evidence="2 3" key="1">
    <citation type="submission" date="2023-01" db="EMBL/GenBank/DDBJ databases">
        <title>Analysis of 21 Apiospora genomes using comparative genomics revels a genus with tremendous synthesis potential of carbohydrate active enzymes and secondary metabolites.</title>
        <authorList>
            <person name="Sorensen T."/>
        </authorList>
    </citation>
    <scope>NUCLEOTIDE SEQUENCE [LARGE SCALE GENOMIC DNA]</scope>
    <source>
        <strain evidence="2 3">CBS 135458</strain>
    </source>
</reference>
<feature type="compositionally biased region" description="Basic and acidic residues" evidence="1">
    <location>
        <begin position="160"/>
        <end position="170"/>
    </location>
</feature>
<name>A0ABR1TU49_9PEZI</name>
<proteinExistence type="predicted"/>
<organism evidence="2 3">
    <name type="scientific">Apiospora phragmitis</name>
    <dbReference type="NCBI Taxonomy" id="2905665"/>
    <lineage>
        <taxon>Eukaryota</taxon>
        <taxon>Fungi</taxon>
        <taxon>Dikarya</taxon>
        <taxon>Ascomycota</taxon>
        <taxon>Pezizomycotina</taxon>
        <taxon>Sordariomycetes</taxon>
        <taxon>Xylariomycetidae</taxon>
        <taxon>Amphisphaeriales</taxon>
        <taxon>Apiosporaceae</taxon>
        <taxon>Apiospora</taxon>
    </lineage>
</organism>
<dbReference type="EMBL" id="JAQQWL010000011">
    <property type="protein sequence ID" value="KAK8050143.1"/>
    <property type="molecule type" value="Genomic_DNA"/>
</dbReference>
<gene>
    <name evidence="2" type="ORF">PG994_011873</name>
</gene>
<evidence type="ECO:0000256" key="1">
    <source>
        <dbReference type="SAM" id="MobiDB-lite"/>
    </source>
</evidence>
<feature type="region of interest" description="Disordered" evidence="1">
    <location>
        <begin position="150"/>
        <end position="170"/>
    </location>
</feature>
<sequence length="372" mass="41902">MTSHPSGSTQAVVDMSIGSDSPVSSVSVYVGPERRQFIILGQVLNKKSIKWNLLFKRCGAFQQDYADLADELLKFRLDAVDPEAFNLFAQWLYGIELPRSSGALKPWVEKSEVSSAKSSFNHIAFHGPYRKFSAEEIRLADMLRFSAARTSTSSTTDAKSPPESHVSPREDMLSGALTNMTLQPRQEKATAESPNARQASQQNTTAKKDDTVPDNPLPAKPLTEAMDERTQTNLLKLMLLAEMAGWKQCFSDALDNYRHGEIHIKRETLNHDHIDLAYSTIAAARLMPNESITLQFMADYAYFTSLKHGHLTAYQQLFTKFPRFLNDTKLREEGRLFVPGVTRARRKDMTIVAAFLSHEESPLHTKEAQYRV</sequence>
<evidence type="ECO:0000313" key="3">
    <source>
        <dbReference type="Proteomes" id="UP001480595"/>
    </source>
</evidence>
<accession>A0ABR1TU49</accession>